<dbReference type="OrthoDB" id="1683046at2"/>
<organism evidence="1 2">
    <name type="scientific">Sporomusa malonica</name>
    <dbReference type="NCBI Taxonomy" id="112901"/>
    <lineage>
        <taxon>Bacteria</taxon>
        <taxon>Bacillati</taxon>
        <taxon>Bacillota</taxon>
        <taxon>Negativicutes</taxon>
        <taxon>Selenomonadales</taxon>
        <taxon>Sporomusaceae</taxon>
        <taxon>Sporomusa</taxon>
    </lineage>
</organism>
<name>A0A1W2CA93_9FIRM</name>
<sequence length="104" mass="12307">MKFAMAVKLHEKYLEDVVTEISQDSLWRKKLIEGQYNEQFLITFKELEELPCHLWSTFSQYGLEFFVSKIYSCPEGFDEGFIIFEFKAKDFSHLVSQVKVSPTH</sequence>
<dbReference type="AlphaFoldDB" id="A0A1W2CA93"/>
<evidence type="ECO:0000313" key="1">
    <source>
        <dbReference type="EMBL" id="SMC82197.1"/>
    </source>
</evidence>
<dbReference type="EMBL" id="FWXI01000010">
    <property type="protein sequence ID" value="SMC82197.1"/>
    <property type="molecule type" value="Genomic_DNA"/>
</dbReference>
<gene>
    <name evidence="1" type="ORF">SAMN04488500_11015</name>
</gene>
<reference evidence="1 2" key="1">
    <citation type="submission" date="2017-04" db="EMBL/GenBank/DDBJ databases">
        <authorList>
            <person name="Afonso C.L."/>
            <person name="Miller P.J."/>
            <person name="Scott M.A."/>
            <person name="Spackman E."/>
            <person name="Goraichik I."/>
            <person name="Dimitrov K.M."/>
            <person name="Suarez D.L."/>
            <person name="Swayne D.E."/>
        </authorList>
    </citation>
    <scope>NUCLEOTIDE SEQUENCE [LARGE SCALE GENOMIC DNA]</scope>
    <source>
        <strain evidence="1 2">DSM 5090</strain>
    </source>
</reference>
<dbReference type="STRING" id="112901.SAMN04488500_11015"/>
<keyword evidence="2" id="KW-1185">Reference proteome</keyword>
<dbReference type="Proteomes" id="UP000192738">
    <property type="component" value="Unassembled WGS sequence"/>
</dbReference>
<protein>
    <submittedName>
        <fullName evidence="1">Uncharacterized protein</fullName>
    </submittedName>
</protein>
<dbReference type="RefSeq" id="WP_084576092.1">
    <property type="nucleotide sequence ID" value="NZ_CP155572.1"/>
</dbReference>
<proteinExistence type="predicted"/>
<accession>A0A1W2CA93</accession>
<evidence type="ECO:0000313" key="2">
    <source>
        <dbReference type="Proteomes" id="UP000192738"/>
    </source>
</evidence>